<dbReference type="Proteomes" id="UP001612741">
    <property type="component" value="Unassembled WGS sequence"/>
</dbReference>
<evidence type="ECO:0000313" key="4">
    <source>
        <dbReference type="Proteomes" id="UP001612741"/>
    </source>
</evidence>
<keyword evidence="2" id="KW-0472">Membrane</keyword>
<comment type="caution">
    <text evidence="3">The sequence shown here is derived from an EMBL/GenBank/DDBJ whole genome shotgun (WGS) entry which is preliminary data.</text>
</comment>
<feature type="compositionally biased region" description="Low complexity" evidence="1">
    <location>
        <begin position="362"/>
        <end position="389"/>
    </location>
</feature>
<feature type="region of interest" description="Disordered" evidence="1">
    <location>
        <begin position="359"/>
        <end position="413"/>
    </location>
</feature>
<name>A0ABW7Z146_9ACTN</name>
<gene>
    <name evidence="3" type="ORF">ACIBG2_31320</name>
</gene>
<feature type="transmembrane region" description="Helical" evidence="2">
    <location>
        <begin position="420"/>
        <end position="439"/>
    </location>
</feature>
<keyword evidence="4" id="KW-1185">Reference proteome</keyword>
<evidence type="ECO:0000313" key="3">
    <source>
        <dbReference type="EMBL" id="MFI6501908.1"/>
    </source>
</evidence>
<accession>A0ABW7Z146</accession>
<organism evidence="3 4">
    <name type="scientific">Nonomuraea typhae</name>
    <dbReference type="NCBI Taxonomy" id="2603600"/>
    <lineage>
        <taxon>Bacteria</taxon>
        <taxon>Bacillati</taxon>
        <taxon>Actinomycetota</taxon>
        <taxon>Actinomycetes</taxon>
        <taxon>Streptosporangiales</taxon>
        <taxon>Streptosporangiaceae</taxon>
        <taxon>Nonomuraea</taxon>
    </lineage>
</organism>
<dbReference type="EMBL" id="JBITGY010000009">
    <property type="protein sequence ID" value="MFI6501908.1"/>
    <property type="molecule type" value="Genomic_DNA"/>
</dbReference>
<protein>
    <recommendedName>
        <fullName evidence="5">LPXTG cell wall anchor domain-containing protein</fullName>
    </recommendedName>
</protein>
<proteinExistence type="predicted"/>
<keyword evidence="2" id="KW-0812">Transmembrane</keyword>
<dbReference type="RefSeq" id="WP_397086811.1">
    <property type="nucleotide sequence ID" value="NZ_JBITGY010000009.1"/>
</dbReference>
<evidence type="ECO:0000256" key="2">
    <source>
        <dbReference type="SAM" id="Phobius"/>
    </source>
</evidence>
<reference evidence="3 4" key="1">
    <citation type="submission" date="2024-10" db="EMBL/GenBank/DDBJ databases">
        <title>The Natural Products Discovery Center: Release of the First 8490 Sequenced Strains for Exploring Actinobacteria Biosynthetic Diversity.</title>
        <authorList>
            <person name="Kalkreuter E."/>
            <person name="Kautsar S.A."/>
            <person name="Yang D."/>
            <person name="Bader C.D."/>
            <person name="Teijaro C.N."/>
            <person name="Fluegel L."/>
            <person name="Davis C.M."/>
            <person name="Simpson J.R."/>
            <person name="Lauterbach L."/>
            <person name="Steele A.D."/>
            <person name="Gui C."/>
            <person name="Meng S."/>
            <person name="Li G."/>
            <person name="Viehrig K."/>
            <person name="Ye F."/>
            <person name="Su P."/>
            <person name="Kiefer A.F."/>
            <person name="Nichols A."/>
            <person name="Cepeda A.J."/>
            <person name="Yan W."/>
            <person name="Fan B."/>
            <person name="Jiang Y."/>
            <person name="Adhikari A."/>
            <person name="Zheng C.-J."/>
            <person name="Schuster L."/>
            <person name="Cowan T.M."/>
            <person name="Smanski M.J."/>
            <person name="Chevrette M.G."/>
            <person name="De Carvalho L.P.S."/>
            <person name="Shen B."/>
        </authorList>
    </citation>
    <scope>NUCLEOTIDE SEQUENCE [LARGE SCALE GENOMIC DNA]</scope>
    <source>
        <strain evidence="3 4">NPDC050545</strain>
    </source>
</reference>
<evidence type="ECO:0008006" key="5">
    <source>
        <dbReference type="Google" id="ProtNLM"/>
    </source>
</evidence>
<evidence type="ECO:0000256" key="1">
    <source>
        <dbReference type="SAM" id="MobiDB-lite"/>
    </source>
</evidence>
<sequence length="447" mass="45141">MTKGWNPGTPVEPVLERRQTVLTSKARRRLAQKTSALGIASMLAFVTGSALLSSPAAAQADLVSTCTATSPQALEVPVTTGTPVKSKQVSYTCTGNAVSTSAAVSVTFSVSVDTVPTTRTFDVSVAVPALTLQTAPTTATTMKVNQAFTVTGGTVETVAKDGGAVTAQSTSVPAKTLTYKVTVPTTTTDKVSVLPGALTLTVPSSTGGGDEVAQYNCKISGETDQFVDVKYVITPPTTAKTNEDISFTATLAYDVGSDLLAPTTGLPTGSKLFAHATIAGVTVTTQPTGEATVTAPGADGKINLPSSITLKGKVSTTSTSATIKAGNLNFGTTNSSPAIKCELQNAGQLKAYTFTVTAGNGTSQSPSPSATTTSATPKPTKTTTKFVTETPKDNGGKVTKTPKAGADTGGGGGMGPDGRMFILTGSLLILAAGVGGLVMRRRGLSRG</sequence>
<keyword evidence="2" id="KW-1133">Transmembrane helix</keyword>